<feature type="compositionally biased region" description="Basic and acidic residues" evidence="1">
    <location>
        <begin position="154"/>
        <end position="203"/>
    </location>
</feature>
<feature type="region of interest" description="Disordered" evidence="1">
    <location>
        <begin position="291"/>
        <end position="368"/>
    </location>
</feature>
<organism evidence="2 3">
    <name type="scientific">Aduncisulcus paluster</name>
    <dbReference type="NCBI Taxonomy" id="2918883"/>
    <lineage>
        <taxon>Eukaryota</taxon>
        <taxon>Metamonada</taxon>
        <taxon>Carpediemonas-like organisms</taxon>
        <taxon>Aduncisulcus</taxon>
    </lineage>
</organism>
<dbReference type="Proteomes" id="UP001057375">
    <property type="component" value="Unassembled WGS sequence"/>
</dbReference>
<reference evidence="2" key="1">
    <citation type="submission" date="2022-03" db="EMBL/GenBank/DDBJ databases">
        <title>Draft genome sequence of Aduncisulcus paluster, a free-living microaerophilic Fornicata.</title>
        <authorList>
            <person name="Yuyama I."/>
            <person name="Kume K."/>
            <person name="Tamura T."/>
            <person name="Inagaki Y."/>
            <person name="Hashimoto T."/>
        </authorList>
    </citation>
    <scope>NUCLEOTIDE SEQUENCE</scope>
    <source>
        <strain evidence="2">NY0171</strain>
    </source>
</reference>
<feature type="region of interest" description="Disordered" evidence="1">
    <location>
        <begin position="133"/>
        <end position="255"/>
    </location>
</feature>
<gene>
    <name evidence="2" type="ORF">ADUPG1_008969</name>
</gene>
<feature type="compositionally biased region" description="Polar residues" evidence="1">
    <location>
        <begin position="349"/>
        <end position="360"/>
    </location>
</feature>
<feature type="compositionally biased region" description="Acidic residues" evidence="1">
    <location>
        <begin position="16"/>
        <end position="25"/>
    </location>
</feature>
<feature type="region of interest" description="Disordered" evidence="1">
    <location>
        <begin position="1"/>
        <end position="86"/>
    </location>
</feature>
<feature type="region of interest" description="Disordered" evidence="1">
    <location>
        <begin position="413"/>
        <end position="531"/>
    </location>
</feature>
<feature type="compositionally biased region" description="Basic and acidic residues" evidence="1">
    <location>
        <begin position="303"/>
        <end position="320"/>
    </location>
</feature>
<evidence type="ECO:0000313" key="2">
    <source>
        <dbReference type="EMBL" id="GKT35905.1"/>
    </source>
</evidence>
<proteinExistence type="predicted"/>
<dbReference type="EMBL" id="BQXS01011093">
    <property type="protein sequence ID" value="GKT35905.1"/>
    <property type="molecule type" value="Genomic_DNA"/>
</dbReference>
<feature type="compositionally biased region" description="Low complexity" evidence="1">
    <location>
        <begin position="451"/>
        <end position="482"/>
    </location>
</feature>
<sequence length="558" mass="60433">MGKTTYQAVKERELEQVEESDSDEGSEQRGQENPEADESALSPDVHQVVKGDSDSPDSDKKKKKKNKNAKSSKNCKKGSKNVQEPEHCCCFSSFGNDLFTTRAQKMYPCLSPPTAELMLYTCTCGKELKRMIERSQSNADQTHGTHGTGTGKGKGKEVLPDKKKGEDSGKTKSGKPKKDEGEKDTSKEGKKDIPSITTDKKDTGIASHPPASESATESKPKHKRTLSHTLSCKDDVGEESSEIASVDDHEIPGTSNELESLDAVETVTSAKCGLCGLGNRSKLDAVLDSLEREEGQVQGSLDQIDHGKRSDDAKRSDIDPSRSFTHFEQGWTKKDRAGKKRISVEMSESRSSLPSATPHTPSVIRGPSSAREMITATSSTPQIQLSHVSAAVESGAMNDSSFDDDASDVRVKHSIDDTIGQGKSRKGWKWSSFSLRPKPKKVQEPDSSVLSHSVGSIPVPISSSEKSIRGSSSSKSSGTSKILPPISPAIHPEVGKVIFRRFEKDEEEEEEEDSAVVSISDDQGEGIDGTKEKVDAVKFSMCCGKSSFMDDMPAELSE</sequence>
<keyword evidence="3" id="KW-1185">Reference proteome</keyword>
<feature type="compositionally biased region" description="Acidic residues" evidence="1">
    <location>
        <begin position="505"/>
        <end position="514"/>
    </location>
</feature>
<comment type="caution">
    <text evidence="2">The sequence shown here is derived from an EMBL/GenBank/DDBJ whole genome shotgun (WGS) entry which is preliminary data.</text>
</comment>
<evidence type="ECO:0000313" key="3">
    <source>
        <dbReference type="Proteomes" id="UP001057375"/>
    </source>
</evidence>
<name>A0ABQ5KXX8_9EUKA</name>
<feature type="compositionally biased region" description="Basic and acidic residues" evidence="1">
    <location>
        <begin position="47"/>
        <end position="60"/>
    </location>
</feature>
<accession>A0ABQ5KXX8</accession>
<protein>
    <submittedName>
        <fullName evidence="2">Uncharacterized protein</fullName>
    </submittedName>
</protein>
<feature type="compositionally biased region" description="Basic residues" evidence="1">
    <location>
        <begin position="61"/>
        <end position="79"/>
    </location>
</feature>
<evidence type="ECO:0000256" key="1">
    <source>
        <dbReference type="SAM" id="MobiDB-lite"/>
    </source>
</evidence>